<dbReference type="SUPFAM" id="SSF52038">
    <property type="entry name" value="Barstar-related"/>
    <property type="match status" value="1"/>
</dbReference>
<accession>A0AAD2BSA3</accession>
<dbReference type="InterPro" id="IPR000468">
    <property type="entry name" value="Barstar"/>
</dbReference>
<dbReference type="EMBL" id="CATZAR010000022">
    <property type="protein sequence ID" value="CAJ0806620.1"/>
    <property type="molecule type" value="Genomic_DNA"/>
</dbReference>
<protein>
    <recommendedName>
        <fullName evidence="3">Barstar (barnase inhibitor) domain-containing protein</fullName>
    </recommendedName>
</protein>
<evidence type="ECO:0000313" key="7">
    <source>
        <dbReference type="Proteomes" id="UP001189773"/>
    </source>
</evidence>
<dbReference type="Pfam" id="PF01337">
    <property type="entry name" value="Barstar"/>
    <property type="match status" value="1"/>
</dbReference>
<evidence type="ECO:0000313" key="5">
    <source>
        <dbReference type="EMBL" id="CAJ0806620.1"/>
    </source>
</evidence>
<reference evidence="4 7" key="1">
    <citation type="submission" date="2023-07" db="EMBL/GenBank/DDBJ databases">
        <authorList>
            <person name="Peeters C."/>
        </authorList>
    </citation>
    <scope>NUCLEOTIDE SEQUENCE</scope>
    <source>
        <strain evidence="5 7">LMG 18095</strain>
        <strain evidence="4">R-77560</strain>
    </source>
</reference>
<keyword evidence="7" id="KW-1185">Reference proteome</keyword>
<dbReference type="Proteomes" id="UP001189773">
    <property type="component" value="Unassembled WGS sequence"/>
</dbReference>
<feature type="region of interest" description="Disordered" evidence="2">
    <location>
        <begin position="51"/>
        <end position="70"/>
    </location>
</feature>
<dbReference type="EMBL" id="CATZAZ010000005">
    <property type="protein sequence ID" value="CAJ0794193.1"/>
    <property type="molecule type" value="Genomic_DNA"/>
</dbReference>
<dbReference type="Gene3D" id="3.30.370.10">
    <property type="entry name" value="Barstar-like"/>
    <property type="match status" value="1"/>
</dbReference>
<gene>
    <name evidence="5" type="ORF">LMG18095_04473</name>
    <name evidence="4" type="ORF">R77560_02557</name>
</gene>
<name>A0AAD2BSA3_9RALS</name>
<dbReference type="Proteomes" id="UP001189756">
    <property type="component" value="Unassembled WGS sequence"/>
</dbReference>
<dbReference type="AlphaFoldDB" id="A0AAD2BSA3"/>
<comment type="caution">
    <text evidence="4">The sequence shown here is derived from an EMBL/GenBank/DDBJ whole genome shotgun (WGS) entry which is preliminary data.</text>
</comment>
<sequence>MTTNMFGLDDSLTARDERVARDAWHKAQNLYDGVVGMQALGARVGGATKLPQSAPQNIMTQDNTQTDDDGGREDAMNLFKTVRPNIVQSIRAFRVADLAESAASLGQHFLYANCAAATTKSEVLDVIAREFLFPKHFGKNFDALADCLTDMIYKAGPQPGFVIVLEGLPCQPKFDKEAREVLLDVFRDAAEFWAERKVQFRVFYSFA</sequence>
<evidence type="ECO:0000313" key="4">
    <source>
        <dbReference type="EMBL" id="CAJ0794193.1"/>
    </source>
</evidence>
<comment type="similarity">
    <text evidence="1">Belongs to the barstar family.</text>
</comment>
<proteinExistence type="inferred from homology"/>
<evidence type="ECO:0000259" key="3">
    <source>
        <dbReference type="Pfam" id="PF01337"/>
    </source>
</evidence>
<feature type="domain" description="Barstar (barnase inhibitor)" evidence="3">
    <location>
        <begin position="108"/>
        <end position="204"/>
    </location>
</feature>
<organism evidence="4 6">
    <name type="scientific">Ralstonia thomasii</name>
    <dbReference type="NCBI Taxonomy" id="3058596"/>
    <lineage>
        <taxon>Bacteria</taxon>
        <taxon>Pseudomonadati</taxon>
        <taxon>Pseudomonadota</taxon>
        <taxon>Betaproteobacteria</taxon>
        <taxon>Burkholderiales</taxon>
        <taxon>Burkholderiaceae</taxon>
        <taxon>Ralstonia</taxon>
    </lineage>
</organism>
<dbReference type="CDD" id="cd05141">
    <property type="entry name" value="Barstar_evA4336-like"/>
    <property type="match status" value="1"/>
</dbReference>
<dbReference type="RefSeq" id="WP_004632915.1">
    <property type="nucleotide sequence ID" value="NZ_CATWDO010000006.1"/>
</dbReference>
<evidence type="ECO:0000256" key="1">
    <source>
        <dbReference type="ARBA" id="ARBA00006845"/>
    </source>
</evidence>
<evidence type="ECO:0000256" key="2">
    <source>
        <dbReference type="SAM" id="MobiDB-lite"/>
    </source>
</evidence>
<dbReference type="InterPro" id="IPR035905">
    <property type="entry name" value="Barstar-like_sf"/>
</dbReference>
<evidence type="ECO:0000313" key="6">
    <source>
        <dbReference type="Proteomes" id="UP001189756"/>
    </source>
</evidence>